<protein>
    <recommendedName>
        <fullName evidence="4">Lmo0937 family membrane protein</fullName>
    </recommendedName>
</protein>
<keyword evidence="1" id="KW-0472">Membrane</keyword>
<dbReference type="EMBL" id="CP001359">
    <property type="protein sequence ID" value="ACL63545.1"/>
    <property type="molecule type" value="Genomic_DNA"/>
</dbReference>
<dbReference type="KEGG" id="acp:A2cp1_0186"/>
<organism evidence="2 3">
    <name type="scientific">Anaeromyxobacter dehalogenans (strain ATCC BAA-258 / DSM 21875 / 2CP-1)</name>
    <dbReference type="NCBI Taxonomy" id="455488"/>
    <lineage>
        <taxon>Bacteria</taxon>
        <taxon>Pseudomonadati</taxon>
        <taxon>Myxococcota</taxon>
        <taxon>Myxococcia</taxon>
        <taxon>Myxococcales</taxon>
        <taxon>Cystobacterineae</taxon>
        <taxon>Anaeromyxobacteraceae</taxon>
        <taxon>Anaeromyxobacter</taxon>
    </lineage>
</organism>
<sequence>MLWLLASVLLLVWIVSLAFKVTVGAIHLLLVAALVLYVLGFVRGRHRTVT</sequence>
<reference evidence="2" key="1">
    <citation type="submission" date="2009-01" db="EMBL/GenBank/DDBJ databases">
        <title>Complete sequence of Anaeromyxobacter dehalogenans 2CP-1.</title>
        <authorList>
            <consortium name="US DOE Joint Genome Institute"/>
            <person name="Lucas S."/>
            <person name="Copeland A."/>
            <person name="Lapidus A."/>
            <person name="Glavina del Rio T."/>
            <person name="Dalin E."/>
            <person name="Tice H."/>
            <person name="Bruce D."/>
            <person name="Goodwin L."/>
            <person name="Pitluck S."/>
            <person name="Saunders E."/>
            <person name="Brettin T."/>
            <person name="Detter J.C."/>
            <person name="Han C."/>
            <person name="Larimer F."/>
            <person name="Land M."/>
            <person name="Hauser L."/>
            <person name="Kyrpides N."/>
            <person name="Ovchinnikova G."/>
            <person name="Beliaev A.S."/>
            <person name="Richardson P."/>
        </authorList>
    </citation>
    <scope>NUCLEOTIDE SEQUENCE</scope>
    <source>
        <strain evidence="2">2CP-1</strain>
    </source>
</reference>
<keyword evidence="3" id="KW-1185">Reference proteome</keyword>
<dbReference type="Proteomes" id="UP000007089">
    <property type="component" value="Chromosome"/>
</dbReference>
<dbReference type="AlphaFoldDB" id="B8J8U7"/>
<evidence type="ECO:0008006" key="4">
    <source>
        <dbReference type="Google" id="ProtNLM"/>
    </source>
</evidence>
<evidence type="ECO:0000313" key="3">
    <source>
        <dbReference type="Proteomes" id="UP000007089"/>
    </source>
</evidence>
<dbReference type="Pfam" id="PF18919">
    <property type="entry name" value="DUF5670"/>
    <property type="match status" value="1"/>
</dbReference>
<dbReference type="HOGENOM" id="CLU_199613_2_1_7"/>
<dbReference type="InterPro" id="IPR043727">
    <property type="entry name" value="Lmo0937-like"/>
</dbReference>
<gene>
    <name evidence="2" type="ordered locus">A2cp1_0186</name>
</gene>
<evidence type="ECO:0000313" key="2">
    <source>
        <dbReference type="EMBL" id="ACL63545.1"/>
    </source>
</evidence>
<dbReference type="RefSeq" id="WP_012524254.1">
    <property type="nucleotide sequence ID" value="NC_011891.1"/>
</dbReference>
<name>B8J8U7_ANAD2</name>
<accession>B8J8U7</accession>
<dbReference type="NCBIfam" id="NF033488">
    <property type="entry name" value="lmo0937_fam_TM"/>
    <property type="match status" value="1"/>
</dbReference>
<feature type="transmembrane region" description="Helical" evidence="1">
    <location>
        <begin position="28"/>
        <end position="44"/>
    </location>
</feature>
<evidence type="ECO:0000256" key="1">
    <source>
        <dbReference type="SAM" id="Phobius"/>
    </source>
</evidence>
<keyword evidence="1" id="KW-1133">Transmembrane helix</keyword>
<keyword evidence="1" id="KW-0812">Transmembrane</keyword>
<proteinExistence type="predicted"/>